<accession>A0A1D9P8H4</accession>
<dbReference type="KEGG" id="fcm:BIW12_03710"/>
<keyword evidence="1" id="KW-0812">Transmembrane</keyword>
<dbReference type="STRING" id="1306519.BIW12_03710"/>
<gene>
    <name evidence="2" type="ORF">BIW12_03710</name>
</gene>
<proteinExistence type="predicted"/>
<keyword evidence="1" id="KW-0472">Membrane</keyword>
<protein>
    <submittedName>
        <fullName evidence="2">Uncharacterized protein</fullName>
    </submittedName>
</protein>
<evidence type="ECO:0000313" key="2">
    <source>
        <dbReference type="EMBL" id="AOZ98614.1"/>
    </source>
</evidence>
<sequence>MDILDFIINLLNLTDSENLVKKNWNVFSDKNEYLGERIISFFAVILLIAVYLFLIALTLYIIYYLFLNKKQ</sequence>
<dbReference type="Proteomes" id="UP000178198">
    <property type="component" value="Chromosome"/>
</dbReference>
<feature type="transmembrane region" description="Helical" evidence="1">
    <location>
        <begin position="38"/>
        <end position="66"/>
    </location>
</feature>
<keyword evidence="3" id="KW-1185">Reference proteome</keyword>
<name>A0A1D9P8H4_9FLAO</name>
<dbReference type="EMBL" id="CP017774">
    <property type="protein sequence ID" value="AOZ98614.1"/>
    <property type="molecule type" value="Genomic_DNA"/>
</dbReference>
<evidence type="ECO:0000313" key="3">
    <source>
        <dbReference type="Proteomes" id="UP000178198"/>
    </source>
</evidence>
<organism evidence="2 3">
    <name type="scientific">Flavobacterium commune</name>
    <dbReference type="NCBI Taxonomy" id="1306519"/>
    <lineage>
        <taxon>Bacteria</taxon>
        <taxon>Pseudomonadati</taxon>
        <taxon>Bacteroidota</taxon>
        <taxon>Flavobacteriia</taxon>
        <taxon>Flavobacteriales</taxon>
        <taxon>Flavobacteriaceae</taxon>
        <taxon>Flavobacterium</taxon>
    </lineage>
</organism>
<evidence type="ECO:0000256" key="1">
    <source>
        <dbReference type="SAM" id="Phobius"/>
    </source>
</evidence>
<keyword evidence="1" id="KW-1133">Transmembrane helix</keyword>
<dbReference type="AlphaFoldDB" id="A0A1D9P8H4"/>
<reference evidence="2 3" key="1">
    <citation type="submission" date="2016-10" db="EMBL/GenBank/DDBJ databases">
        <title>Complete Genome Sequence of Flavobacterium sp. PK15.</title>
        <authorList>
            <person name="Ekwe A."/>
            <person name="Kim S.B."/>
        </authorList>
    </citation>
    <scope>NUCLEOTIDE SEQUENCE [LARGE SCALE GENOMIC DNA]</scope>
    <source>
        <strain evidence="2 3">PK15</strain>
    </source>
</reference>